<organism evidence="4 5">
    <name type="scientific">Pelagibius litoralis</name>
    <dbReference type="NCBI Taxonomy" id="374515"/>
    <lineage>
        <taxon>Bacteria</taxon>
        <taxon>Pseudomonadati</taxon>
        <taxon>Pseudomonadota</taxon>
        <taxon>Alphaproteobacteria</taxon>
        <taxon>Rhodospirillales</taxon>
        <taxon>Rhodovibrionaceae</taxon>
        <taxon>Pelagibius</taxon>
    </lineage>
</organism>
<feature type="domain" description="S-adenosylmethionine-dependent methyltransferase Rv2258c-like winged HTH" evidence="3">
    <location>
        <begin position="40"/>
        <end position="114"/>
    </location>
</feature>
<feature type="domain" description="Methyltransferase" evidence="2">
    <location>
        <begin position="187"/>
        <end position="297"/>
    </location>
</feature>
<gene>
    <name evidence="4" type="ORF">HBA54_19560</name>
</gene>
<protein>
    <submittedName>
        <fullName evidence="4">Class I SAM-dependent methyltransferase</fullName>
    </submittedName>
</protein>
<dbReference type="Pfam" id="PF21320">
    <property type="entry name" value="WHD_Rv2258c"/>
    <property type="match status" value="1"/>
</dbReference>
<dbReference type="PANTHER" id="PTHR45128">
    <property type="entry name" value="METHYLTRANSFERASE TYPE 11"/>
    <property type="match status" value="1"/>
</dbReference>
<dbReference type="RefSeq" id="WP_167227782.1">
    <property type="nucleotide sequence ID" value="NZ_JAAQPH010000016.1"/>
</dbReference>
<evidence type="ECO:0000313" key="5">
    <source>
        <dbReference type="Proteomes" id="UP000761264"/>
    </source>
</evidence>
<dbReference type="SUPFAM" id="SSF53335">
    <property type="entry name" value="S-adenosyl-L-methionine-dependent methyltransferases"/>
    <property type="match status" value="1"/>
</dbReference>
<dbReference type="InterPro" id="IPR036388">
    <property type="entry name" value="WH-like_DNA-bd_sf"/>
</dbReference>
<dbReference type="CDD" id="cd02440">
    <property type="entry name" value="AdoMet_MTases"/>
    <property type="match status" value="1"/>
</dbReference>
<dbReference type="GO" id="GO:0032259">
    <property type="term" value="P:methylation"/>
    <property type="evidence" value="ECO:0007669"/>
    <property type="project" value="UniProtKB-KW"/>
</dbReference>
<keyword evidence="4" id="KW-0489">Methyltransferase</keyword>
<reference evidence="4" key="1">
    <citation type="submission" date="2020-03" db="EMBL/GenBank/DDBJ databases">
        <title>Genome of Pelagibius litoralis DSM 21314T.</title>
        <authorList>
            <person name="Wang G."/>
        </authorList>
    </citation>
    <scope>NUCLEOTIDE SEQUENCE</scope>
    <source>
        <strain evidence="4">DSM 21314</strain>
    </source>
</reference>
<dbReference type="Pfam" id="PF13847">
    <property type="entry name" value="Methyltransf_31"/>
    <property type="match status" value="1"/>
</dbReference>
<dbReference type="Gene3D" id="3.40.50.150">
    <property type="entry name" value="Vaccinia Virus protein VP39"/>
    <property type="match status" value="1"/>
</dbReference>
<feature type="region of interest" description="Disordered" evidence="1">
    <location>
        <begin position="1"/>
        <end position="22"/>
    </location>
</feature>
<evidence type="ECO:0000256" key="1">
    <source>
        <dbReference type="SAM" id="MobiDB-lite"/>
    </source>
</evidence>
<feature type="compositionally biased region" description="Polar residues" evidence="1">
    <location>
        <begin position="1"/>
        <end position="19"/>
    </location>
</feature>
<dbReference type="AlphaFoldDB" id="A0A967KH12"/>
<evidence type="ECO:0000259" key="3">
    <source>
        <dbReference type="Pfam" id="PF21320"/>
    </source>
</evidence>
<dbReference type="GO" id="GO:0008168">
    <property type="term" value="F:methyltransferase activity"/>
    <property type="evidence" value="ECO:0007669"/>
    <property type="project" value="UniProtKB-KW"/>
</dbReference>
<dbReference type="InterPro" id="IPR048711">
    <property type="entry name" value="WHD_Rv2258c"/>
</dbReference>
<dbReference type="InterPro" id="IPR025714">
    <property type="entry name" value="Methyltranfer_dom"/>
</dbReference>
<dbReference type="PANTHER" id="PTHR45128:SF1">
    <property type="entry name" value="S-ADENOSYLMETHIONINE-DEPENDENT METHYLTRANSFERASE RV2258C"/>
    <property type="match status" value="1"/>
</dbReference>
<name>A0A967KH12_9PROT</name>
<dbReference type="EMBL" id="JAAQPH010000016">
    <property type="protein sequence ID" value="NIA70801.1"/>
    <property type="molecule type" value="Genomic_DNA"/>
</dbReference>
<dbReference type="SUPFAM" id="SSF46785">
    <property type="entry name" value="Winged helix' DNA-binding domain"/>
    <property type="match status" value="1"/>
</dbReference>
<keyword evidence="4" id="KW-0808">Transferase</keyword>
<proteinExistence type="predicted"/>
<dbReference type="Gene3D" id="1.10.10.10">
    <property type="entry name" value="Winged helix-like DNA-binding domain superfamily/Winged helix DNA-binding domain"/>
    <property type="match status" value="1"/>
</dbReference>
<dbReference type="InterPro" id="IPR029063">
    <property type="entry name" value="SAM-dependent_MTases_sf"/>
</dbReference>
<evidence type="ECO:0000259" key="2">
    <source>
        <dbReference type="Pfam" id="PF13847"/>
    </source>
</evidence>
<dbReference type="InterPro" id="IPR036390">
    <property type="entry name" value="WH_DNA-bd_sf"/>
</dbReference>
<sequence>MTNALQSSLQSAPDQSANQAPDPAGVEAFEARMVGALNEASMMLMTSLGHRSGLFDAMEGAPPLTAAALAERAGLQERYVREWLGAMVVGAVVELDPENGTYRLPAEHAALLTRSAEANLAVYAQYIAVLGSVEDDILTCFRQGGGVPYARYDRFHEVMAEDSAQSVLPALIDHILPLAPGLIERLEAGIRVLDAGCGRGRALMLLAERFPKSRFQGYDLSEAAIAWARAEAVGKGLDNLAFEARDLSDFDSSAPEAAFDLVTTFDAVHDQARPLNLLKGIRRALAADGVYLAQDIKGSSHHHHDRDHPMGPMLYTVSCMHCMTVSLAQDGEGLGAMWGRETAERYFAEAGFASVEVNELEHDPVNYYYLCRC</sequence>
<comment type="caution">
    <text evidence="4">The sequence shown here is derived from an EMBL/GenBank/DDBJ whole genome shotgun (WGS) entry which is preliminary data.</text>
</comment>
<keyword evidence="5" id="KW-1185">Reference proteome</keyword>
<accession>A0A967KH12</accession>
<dbReference type="Proteomes" id="UP000761264">
    <property type="component" value="Unassembled WGS sequence"/>
</dbReference>
<dbReference type="InterPro" id="IPR053173">
    <property type="entry name" value="SAM-binding_MTase"/>
</dbReference>
<evidence type="ECO:0000313" key="4">
    <source>
        <dbReference type="EMBL" id="NIA70801.1"/>
    </source>
</evidence>